<evidence type="ECO:0000256" key="3">
    <source>
        <dbReference type="ARBA" id="ARBA00023163"/>
    </source>
</evidence>
<comment type="caution">
    <text evidence="7">The sequence shown here is derived from an EMBL/GenBank/DDBJ whole genome shotgun (WGS) entry which is preliminary data.</text>
</comment>
<dbReference type="Gene3D" id="1.10.10.60">
    <property type="entry name" value="Homeodomain-like"/>
    <property type="match status" value="2"/>
</dbReference>
<dbReference type="SUPFAM" id="SSF52172">
    <property type="entry name" value="CheY-like"/>
    <property type="match status" value="1"/>
</dbReference>
<feature type="domain" description="Response regulatory" evidence="6">
    <location>
        <begin position="12"/>
        <end position="132"/>
    </location>
</feature>
<dbReference type="AlphaFoldDB" id="A0A3A1UV55"/>
<evidence type="ECO:0000259" key="6">
    <source>
        <dbReference type="PROSITE" id="PS50110"/>
    </source>
</evidence>
<dbReference type="InterPro" id="IPR011006">
    <property type="entry name" value="CheY-like_superfamily"/>
</dbReference>
<dbReference type="InterPro" id="IPR018062">
    <property type="entry name" value="HTH_AraC-typ_CS"/>
</dbReference>
<organism evidence="7 8">
    <name type="scientific">Paenibacillus nanensis</name>
    <dbReference type="NCBI Taxonomy" id="393251"/>
    <lineage>
        <taxon>Bacteria</taxon>
        <taxon>Bacillati</taxon>
        <taxon>Bacillota</taxon>
        <taxon>Bacilli</taxon>
        <taxon>Bacillales</taxon>
        <taxon>Paenibacillaceae</taxon>
        <taxon>Paenibacillus</taxon>
    </lineage>
</organism>
<dbReference type="PANTHER" id="PTHR43280">
    <property type="entry name" value="ARAC-FAMILY TRANSCRIPTIONAL REGULATOR"/>
    <property type="match status" value="1"/>
</dbReference>
<dbReference type="SMART" id="SM00342">
    <property type="entry name" value="HTH_ARAC"/>
    <property type="match status" value="1"/>
</dbReference>
<dbReference type="PRINTS" id="PR00032">
    <property type="entry name" value="HTHARAC"/>
</dbReference>
<dbReference type="GO" id="GO:0043565">
    <property type="term" value="F:sequence-specific DNA binding"/>
    <property type="evidence" value="ECO:0007669"/>
    <property type="project" value="InterPro"/>
</dbReference>
<keyword evidence="8" id="KW-1185">Reference proteome</keyword>
<name>A0A3A1UV55_9BACL</name>
<proteinExistence type="predicted"/>
<dbReference type="InterPro" id="IPR009057">
    <property type="entry name" value="Homeodomain-like_sf"/>
</dbReference>
<evidence type="ECO:0000313" key="7">
    <source>
        <dbReference type="EMBL" id="RIX52387.1"/>
    </source>
</evidence>
<evidence type="ECO:0000259" key="5">
    <source>
        <dbReference type="PROSITE" id="PS01124"/>
    </source>
</evidence>
<dbReference type="Proteomes" id="UP000266482">
    <property type="component" value="Unassembled WGS sequence"/>
</dbReference>
<gene>
    <name evidence="7" type="ORF">D3P08_12965</name>
</gene>
<evidence type="ECO:0000313" key="8">
    <source>
        <dbReference type="Proteomes" id="UP000266482"/>
    </source>
</evidence>
<feature type="modified residue" description="4-aspartylphosphate" evidence="4">
    <location>
        <position position="65"/>
    </location>
</feature>
<dbReference type="Pfam" id="PF12833">
    <property type="entry name" value="HTH_18"/>
    <property type="match status" value="1"/>
</dbReference>
<dbReference type="PROSITE" id="PS50110">
    <property type="entry name" value="RESPONSE_REGULATORY"/>
    <property type="match status" value="1"/>
</dbReference>
<dbReference type="GO" id="GO:0000160">
    <property type="term" value="P:phosphorelay signal transduction system"/>
    <property type="evidence" value="ECO:0007669"/>
    <property type="project" value="InterPro"/>
</dbReference>
<dbReference type="InterPro" id="IPR020449">
    <property type="entry name" value="Tscrpt_reg_AraC-type_HTH"/>
</dbReference>
<keyword evidence="1" id="KW-0805">Transcription regulation</keyword>
<dbReference type="InterPro" id="IPR018060">
    <property type="entry name" value="HTH_AraC"/>
</dbReference>
<evidence type="ECO:0000256" key="4">
    <source>
        <dbReference type="PROSITE-ProRule" id="PRU00169"/>
    </source>
</evidence>
<dbReference type="Gene3D" id="3.40.50.2300">
    <property type="match status" value="1"/>
</dbReference>
<reference evidence="7 8" key="1">
    <citation type="submission" date="2018-09" db="EMBL/GenBank/DDBJ databases">
        <title>Paenibacillus aracenensis nov. sp. isolated from a cave in southern Spain.</title>
        <authorList>
            <person name="Jurado V."/>
            <person name="Gutierrez-Patricio S."/>
            <person name="Gonzalez-Pimentel J.L."/>
            <person name="Miller A.Z."/>
            <person name="Laiz L."/>
            <person name="Saiz-Jimenez C."/>
        </authorList>
    </citation>
    <scope>NUCLEOTIDE SEQUENCE [LARGE SCALE GENOMIC DNA]</scope>
    <source>
        <strain evidence="7 8">DSM 22867</strain>
    </source>
</reference>
<dbReference type="PROSITE" id="PS00041">
    <property type="entry name" value="HTH_ARAC_FAMILY_1"/>
    <property type="match status" value="1"/>
</dbReference>
<feature type="domain" description="HTH araC/xylS-type" evidence="5">
    <location>
        <begin position="456"/>
        <end position="553"/>
    </location>
</feature>
<dbReference type="GO" id="GO:0003700">
    <property type="term" value="F:DNA-binding transcription factor activity"/>
    <property type="evidence" value="ECO:0007669"/>
    <property type="project" value="InterPro"/>
</dbReference>
<dbReference type="EMBL" id="QXQA01000007">
    <property type="protein sequence ID" value="RIX52387.1"/>
    <property type="molecule type" value="Genomic_DNA"/>
</dbReference>
<accession>A0A3A1UV55</accession>
<dbReference type="PANTHER" id="PTHR43280:SF2">
    <property type="entry name" value="HTH-TYPE TRANSCRIPTIONAL REGULATOR EXSA"/>
    <property type="match status" value="1"/>
</dbReference>
<sequence>MMREAIGMAKFQALIVDDEPLARLALREYILLTSADIEIAGEAGDGFEALAFLKERQDIDLILADIQMPRMNGVELLKAVREAAFPQQPLVIMLSAYSDYSFVRDSFVLGAFDYMLKAKLDENYIIPVLEKTVDELNRRQSLLADSLPSDEEETVCSILHRLSVLQETGQPMLEQKEDWNRSLAIVRKHMGEKNQEVALIRLSEAVPFEDTHRMILQTIRSVTNKERNEGICRVCRHDDRHYTIFFTFPEQCSTVVIRRLTHTVLTDVQIRLRQFLNLRISIGISHVANGVMQWSRLFQQAERLSVLSYFHGYDHLYYPEAARQTSMPSDKHNQWKDKWNLFKTELLKSLKEADQSVYKRQLQDGFGLLIERYPSFPERIKSELSEMIWEAGTVISRNGIAWNDIQAVFPHPAEQVRQLETWEETVKWIEQFLELLHEKLHPVSKGASAWLSPVVAKAKAIIEKHYDEEILLSTISEMVGVSESYLSKQFAKETGVNFIPYLTNLRIEKAKQALENGLKIYDVAEKVGYVNPEHFSRIFKKVTGVSPIAYRKKYERQA</sequence>
<dbReference type="SMART" id="SM00448">
    <property type="entry name" value="REC"/>
    <property type="match status" value="1"/>
</dbReference>
<dbReference type="PROSITE" id="PS01124">
    <property type="entry name" value="HTH_ARAC_FAMILY_2"/>
    <property type="match status" value="1"/>
</dbReference>
<dbReference type="Pfam" id="PF00072">
    <property type="entry name" value="Response_reg"/>
    <property type="match status" value="1"/>
</dbReference>
<evidence type="ECO:0000256" key="1">
    <source>
        <dbReference type="ARBA" id="ARBA00023015"/>
    </source>
</evidence>
<dbReference type="OrthoDB" id="9794370at2"/>
<dbReference type="SUPFAM" id="SSF46689">
    <property type="entry name" value="Homeodomain-like"/>
    <property type="match status" value="2"/>
</dbReference>
<keyword evidence="4" id="KW-0597">Phosphoprotein</keyword>
<dbReference type="CDD" id="cd17536">
    <property type="entry name" value="REC_YesN-like"/>
    <property type="match status" value="1"/>
</dbReference>
<dbReference type="InterPro" id="IPR001789">
    <property type="entry name" value="Sig_transdc_resp-reg_receiver"/>
</dbReference>
<evidence type="ECO:0000256" key="2">
    <source>
        <dbReference type="ARBA" id="ARBA00023125"/>
    </source>
</evidence>
<protein>
    <submittedName>
        <fullName evidence="7">Helix-turn-helix domain-containing protein</fullName>
    </submittedName>
</protein>
<keyword evidence="2" id="KW-0238">DNA-binding</keyword>
<keyword evidence="3" id="KW-0804">Transcription</keyword>